<evidence type="ECO:0000313" key="3">
    <source>
        <dbReference type="Proteomes" id="UP001597260"/>
    </source>
</evidence>
<evidence type="ECO:0000313" key="2">
    <source>
        <dbReference type="EMBL" id="MFD1324730.1"/>
    </source>
</evidence>
<dbReference type="EMBL" id="JBHTMP010000056">
    <property type="protein sequence ID" value="MFD1324730.1"/>
    <property type="molecule type" value="Genomic_DNA"/>
</dbReference>
<proteinExistence type="predicted"/>
<reference evidence="3" key="1">
    <citation type="journal article" date="2019" name="Int. J. Syst. Evol. Microbiol.">
        <title>The Global Catalogue of Microorganisms (GCM) 10K type strain sequencing project: providing services to taxonomists for standard genome sequencing and annotation.</title>
        <authorList>
            <consortium name="The Broad Institute Genomics Platform"/>
            <consortium name="The Broad Institute Genome Sequencing Center for Infectious Disease"/>
            <person name="Wu L."/>
            <person name="Ma J."/>
        </authorList>
    </citation>
    <scope>NUCLEOTIDE SEQUENCE [LARGE SCALE GENOMIC DNA]</scope>
    <source>
        <strain evidence="3">JCM 31037</strain>
    </source>
</reference>
<protein>
    <submittedName>
        <fullName evidence="2">DUF6395 domain-containing protein</fullName>
    </submittedName>
</protein>
<comment type="caution">
    <text evidence="2">The sequence shown here is derived from an EMBL/GenBank/DDBJ whole genome shotgun (WGS) entry which is preliminary data.</text>
</comment>
<accession>A0ABW3YKM8</accession>
<feature type="region of interest" description="Disordered" evidence="1">
    <location>
        <begin position="411"/>
        <end position="440"/>
    </location>
</feature>
<keyword evidence="3" id="KW-1185">Reference proteome</keyword>
<dbReference type="RefSeq" id="WP_377575843.1">
    <property type="nucleotide sequence ID" value="NZ_JBHTMP010000056.1"/>
</dbReference>
<dbReference type="InterPro" id="IPR045654">
    <property type="entry name" value="DUF6395"/>
</dbReference>
<feature type="compositionally biased region" description="Low complexity" evidence="1">
    <location>
        <begin position="424"/>
        <end position="440"/>
    </location>
</feature>
<dbReference type="Pfam" id="PF19932">
    <property type="entry name" value="DUF6395"/>
    <property type="match status" value="1"/>
</dbReference>
<organism evidence="2 3">
    <name type="scientific">Micromonospora sonneratiae</name>
    <dbReference type="NCBI Taxonomy" id="1184706"/>
    <lineage>
        <taxon>Bacteria</taxon>
        <taxon>Bacillati</taxon>
        <taxon>Actinomycetota</taxon>
        <taxon>Actinomycetes</taxon>
        <taxon>Micromonosporales</taxon>
        <taxon>Micromonosporaceae</taxon>
        <taxon>Micromonospora</taxon>
    </lineage>
</organism>
<name>A0ABW3YKM8_9ACTN</name>
<gene>
    <name evidence="2" type="ORF">ACFQ4H_26960</name>
</gene>
<sequence length="440" mass="48270">MRVDWEVDGAVWKLHLLLDPEDTLAARGQGGRAIELVTDRCRVELPEAAGEVHPDLRALAAWMIVQPWAKRRVRFDQPVSTSFADAVQAGWGVVAGPVDSDFAPRRPGPVAGLSYSGGADSMAVSVMLPPETPHLFFRRVAHSRVPNRATHLKLDVAQRLVEEAGRRGRRTAVVRSDLEYLTLPFPMLPTWTAFAIGLALLGDRLDLGAISFGTVLESRFLDNGRSFVTAGPSPWERLFDAAGVPMLRPAAGMTEVLTLRQAGESDLGDLARSCLLGTAQSPCLACVKCLRKELILAALKRGPLPAELLRRIPPTHRVARELLSGKPPFYFQDMLEYGLARARIDGTFLEPLRERLRPSIEGTAWAERYYPPALDLEVPVPWRPMIAQFVAERIGSMTAEEMATVQTWDAANRPTPAGIPSQPTRAATGRPTSTTTTARR</sequence>
<evidence type="ECO:0000256" key="1">
    <source>
        <dbReference type="SAM" id="MobiDB-lite"/>
    </source>
</evidence>
<dbReference type="Proteomes" id="UP001597260">
    <property type="component" value="Unassembled WGS sequence"/>
</dbReference>